<proteinExistence type="predicted"/>
<feature type="domain" description="HNH nuclease" evidence="1">
    <location>
        <begin position="154"/>
        <end position="238"/>
    </location>
</feature>
<sequence length="371" mass="41607">MADSSQSFTSISSISSISSSPLSEIPISEILFWSMPSDTRDILRGYKEINECDRTKDILWNAYQYLPDDGRMNLDEDIIDAAATDSLYQLAYSIAEGVLKPLKVHGGRTAPVTPSPRRNLADSLEDLASLTDQPMQRQQAELKVAAMARDGGKCVICGETELDAVLETAYIVPFALATWDSNIERDRKISVWDNMLRCFPSLKEELNFYYQQINNLQNIMMLQMNLHYEFRRFHLAFEETATLNEYRIRTSAGFRRTHSPYLPATPTIVLTAHDGRFPLPSPELLRLHCAVTKILHASGMAEQIDQLLDDNDAIEGKAPNGSTDLTALLSVSKIGMVPSIRHNKQLKMEDLKTSAITEESKENQPGPSSVY</sequence>
<evidence type="ECO:0000313" key="4">
    <source>
        <dbReference type="Proteomes" id="UP000630445"/>
    </source>
</evidence>
<organism evidence="2 4">
    <name type="scientific">Aspergillus hiratsukae</name>
    <dbReference type="NCBI Taxonomy" id="1194566"/>
    <lineage>
        <taxon>Eukaryota</taxon>
        <taxon>Fungi</taxon>
        <taxon>Dikarya</taxon>
        <taxon>Ascomycota</taxon>
        <taxon>Pezizomycotina</taxon>
        <taxon>Eurotiomycetes</taxon>
        <taxon>Eurotiomycetidae</taxon>
        <taxon>Eurotiales</taxon>
        <taxon>Aspergillaceae</taxon>
        <taxon>Aspergillus</taxon>
        <taxon>Aspergillus subgen. Fumigati</taxon>
    </lineage>
</organism>
<evidence type="ECO:0000313" key="2">
    <source>
        <dbReference type="EMBL" id="KAF7125876.1"/>
    </source>
</evidence>
<dbReference type="Pfam" id="PF13391">
    <property type="entry name" value="HNH_2"/>
    <property type="match status" value="1"/>
</dbReference>
<accession>A0A8H6UHD8</accession>
<name>A0A8H6UHD8_9EURO</name>
<comment type="caution">
    <text evidence="2">The sequence shown here is derived from an EMBL/GenBank/DDBJ whole genome shotgun (WGS) entry which is preliminary data.</text>
</comment>
<dbReference type="AlphaFoldDB" id="A0A8H6UHD8"/>
<keyword evidence="4" id="KW-1185">Reference proteome</keyword>
<dbReference type="EMBL" id="JACBAF010002258">
    <property type="protein sequence ID" value="KAF7160702.1"/>
    <property type="molecule type" value="Genomic_DNA"/>
</dbReference>
<dbReference type="InterPro" id="IPR003615">
    <property type="entry name" value="HNH_nuc"/>
</dbReference>
<gene>
    <name evidence="2" type="ORF">CNMCM5793_002235</name>
    <name evidence="3" type="ORF">CNMCM6106_008090</name>
</gene>
<dbReference type="Proteomes" id="UP000662466">
    <property type="component" value="Unassembled WGS sequence"/>
</dbReference>
<reference evidence="2" key="1">
    <citation type="submission" date="2020-06" db="EMBL/GenBank/DDBJ databases">
        <title>Draft genome sequences of strains closely related to Aspergillus parafelis and Aspergillus hiratsukae.</title>
        <authorList>
            <person name="Dos Santos R.A.C."/>
            <person name="Rivero-Menendez O."/>
            <person name="Steenwyk J.L."/>
            <person name="Mead M.E."/>
            <person name="Goldman G.H."/>
            <person name="Alastruey-Izquierdo A."/>
            <person name="Rokas A."/>
        </authorList>
    </citation>
    <scope>NUCLEOTIDE SEQUENCE</scope>
    <source>
        <strain evidence="2">CNM-CM5793</strain>
        <strain evidence="3">CNM-CM6106</strain>
    </source>
</reference>
<dbReference type="EMBL" id="JACBAD010001961">
    <property type="protein sequence ID" value="KAF7125876.1"/>
    <property type="molecule type" value="Genomic_DNA"/>
</dbReference>
<evidence type="ECO:0000259" key="1">
    <source>
        <dbReference type="Pfam" id="PF13391"/>
    </source>
</evidence>
<dbReference type="OrthoDB" id="2104739at2759"/>
<evidence type="ECO:0000313" key="3">
    <source>
        <dbReference type="EMBL" id="KAF7160702.1"/>
    </source>
</evidence>
<protein>
    <recommendedName>
        <fullName evidence="1">HNH nuclease domain-containing protein</fullName>
    </recommendedName>
</protein>
<dbReference type="Proteomes" id="UP000630445">
    <property type="component" value="Unassembled WGS sequence"/>
</dbReference>